<feature type="transmembrane region" description="Helical" evidence="1">
    <location>
        <begin position="13"/>
        <end position="35"/>
    </location>
</feature>
<dbReference type="InterPro" id="IPR019251">
    <property type="entry name" value="DUF2231_TM"/>
</dbReference>
<evidence type="ECO:0000313" key="4">
    <source>
        <dbReference type="Proteomes" id="UP000823521"/>
    </source>
</evidence>
<dbReference type="Proteomes" id="UP000823521">
    <property type="component" value="Unassembled WGS sequence"/>
</dbReference>
<feature type="transmembrane region" description="Helical" evidence="1">
    <location>
        <begin position="42"/>
        <end position="60"/>
    </location>
</feature>
<feature type="transmembrane region" description="Helical" evidence="1">
    <location>
        <begin position="93"/>
        <end position="112"/>
    </location>
</feature>
<evidence type="ECO:0000313" key="3">
    <source>
        <dbReference type="EMBL" id="MBO4207379.1"/>
    </source>
</evidence>
<feature type="domain" description="DUF2231" evidence="2">
    <location>
        <begin position="7"/>
        <end position="159"/>
    </location>
</feature>
<dbReference type="EMBL" id="WVUH01000120">
    <property type="protein sequence ID" value="MBO4207379.1"/>
    <property type="molecule type" value="Genomic_DNA"/>
</dbReference>
<protein>
    <recommendedName>
        <fullName evidence="2">DUF2231 domain-containing protein</fullName>
    </recommendedName>
</protein>
<keyword evidence="1" id="KW-1133">Transmembrane helix</keyword>
<reference evidence="3 4" key="1">
    <citation type="submission" date="2019-12" db="EMBL/GenBank/DDBJ databases">
        <title>Whole genome sequencing of endophytic Actinobacterium Micromonospora sp. MPMI6T.</title>
        <authorList>
            <person name="Evv R."/>
            <person name="Podile A.R."/>
        </authorList>
    </citation>
    <scope>NUCLEOTIDE SEQUENCE [LARGE SCALE GENOMIC DNA]</scope>
    <source>
        <strain evidence="3 4">MPMI6</strain>
    </source>
</reference>
<comment type="caution">
    <text evidence="3">The sequence shown here is derived from an EMBL/GenBank/DDBJ whole genome shotgun (WGS) entry which is preliminary data.</text>
</comment>
<feature type="transmembrane region" description="Helical" evidence="1">
    <location>
        <begin position="124"/>
        <end position="146"/>
    </location>
</feature>
<dbReference type="Pfam" id="PF09990">
    <property type="entry name" value="DUF2231"/>
    <property type="match status" value="1"/>
</dbReference>
<sequence>MFDEIQGLPAHPLLVHAAVVFVPLLVLLAVAYAVVPRWRPKVGWAVAVLAVATPVATWFAKESGEALEEAFRAKGYPPDILAQIEEHAEYADVLFLVTLALAVVAGLLLFVTSGRPRVAGLPSWSGWALSGLVVVLAVVAAVYVFLTGDSGAQAVWQGVV</sequence>
<keyword evidence="1" id="KW-0812">Transmembrane</keyword>
<organism evidence="3 4">
    <name type="scientific">Micromonospora echinofusca</name>
    <dbReference type="NCBI Taxonomy" id="47858"/>
    <lineage>
        <taxon>Bacteria</taxon>
        <taxon>Bacillati</taxon>
        <taxon>Actinomycetota</taxon>
        <taxon>Actinomycetes</taxon>
        <taxon>Micromonosporales</taxon>
        <taxon>Micromonosporaceae</taxon>
        <taxon>Micromonospora</taxon>
    </lineage>
</organism>
<dbReference type="RefSeq" id="WP_208814273.1">
    <property type="nucleotide sequence ID" value="NZ_WVUH01000120.1"/>
</dbReference>
<name>A0ABS3VSL5_MICEH</name>
<accession>A0ABS3VSL5</accession>
<keyword evidence="1" id="KW-0472">Membrane</keyword>
<evidence type="ECO:0000256" key="1">
    <source>
        <dbReference type="SAM" id="Phobius"/>
    </source>
</evidence>
<evidence type="ECO:0000259" key="2">
    <source>
        <dbReference type="Pfam" id="PF09990"/>
    </source>
</evidence>
<keyword evidence="4" id="KW-1185">Reference proteome</keyword>
<proteinExistence type="predicted"/>
<gene>
    <name evidence="3" type="ORF">GSF22_15370</name>
</gene>